<evidence type="ECO:0000313" key="4">
    <source>
        <dbReference type="EMBL" id="SZX69935.1"/>
    </source>
</evidence>
<protein>
    <recommendedName>
        <fullName evidence="3">BTB domain-containing protein</fullName>
    </recommendedName>
</protein>
<name>A0A383VWS6_TETOB</name>
<proteinExistence type="predicted"/>
<dbReference type="SMART" id="SM00225">
    <property type="entry name" value="BTB"/>
    <property type="match status" value="1"/>
</dbReference>
<gene>
    <name evidence="4" type="ORF">BQ4739_LOCUS10195</name>
</gene>
<dbReference type="Proteomes" id="UP000256970">
    <property type="component" value="Unassembled WGS sequence"/>
</dbReference>
<sequence length="834" mass="85766">MRPLEPGSFKKFFDSSFLSDFTLIISCEPTASEPAAPAEPDAALTAAAVDVACNSSSSSSSSTHSQGEQGLQHHVEHELLPAAACSGPSTPPAADTAAALDQAAPCSGQHQGGFDSGEEPCSSTPQQQQQQEAAVDALVKRDSANSLAQQAAGSSSSSATAATLHSIRSSSTNKLQSYAAATAGTARAASSAVGSSTYVSDSGGSSSSDAQRHSSSSSSSGGCIVLPVHGVVLAAASPYFETLLRDWKSSSGSSSSSSTNGVGGSTLHMVVAEEQVSAAQLLLGFMYTGSIPPGISQHDLLQLLLLADRFDVRRAAAAASRVLGCLSPAALEWGTLSGVYCLQEHLYEADEQAPLRQVAWDRLLQLFGDLEDSWASADGRALFQQLPLRAVAALAKSDSLAVASENTVFAALSSWVAHAAGVYGRALSPRDLQQLAASVRLPGMGPCYLSYVALQHDWFRLSLDVAALARAAAFSAAAAEVRADFLKHTRDSVNAAEKAAAVAAAAGHAGDGGGAAGSGSSSSGQAGGRASSSCCTCSGELMAFTAAGAAGSSSSSSSSSVIAPGAPAGPWGLSSSSGRFCSWCQQQQSCSADQQLQLLQLAHAAQRPRAASCKRSCFFQWHVDMAAIRQLYEEVAAAGSRDSRILRSPAHSHAGYEWALQLEITQTKGATGFDGGKPWALGVFLTCQVRVEVPARQPAPEAAAAGAAAAAAGSSAAGEGSGSGCVGSKAAVVQQQQQQQQQASAQVAQPGSPLLMQLVDFGFVSTAATISVREVGGKDKRCEKSWEHATVRYRASWGWPNYLDVQATGWDEAAFERWVIDGQMHLQANVRLLG</sequence>
<evidence type="ECO:0000259" key="3">
    <source>
        <dbReference type="PROSITE" id="PS50097"/>
    </source>
</evidence>
<dbReference type="PROSITE" id="PS50097">
    <property type="entry name" value="BTB"/>
    <property type="match status" value="1"/>
</dbReference>
<organism evidence="4 5">
    <name type="scientific">Tetradesmus obliquus</name>
    <name type="common">Green alga</name>
    <name type="synonym">Acutodesmus obliquus</name>
    <dbReference type="NCBI Taxonomy" id="3088"/>
    <lineage>
        <taxon>Eukaryota</taxon>
        <taxon>Viridiplantae</taxon>
        <taxon>Chlorophyta</taxon>
        <taxon>core chlorophytes</taxon>
        <taxon>Chlorophyceae</taxon>
        <taxon>CS clade</taxon>
        <taxon>Sphaeropleales</taxon>
        <taxon>Scenedesmaceae</taxon>
        <taxon>Tetradesmus</taxon>
    </lineage>
</organism>
<keyword evidence="5" id="KW-1185">Reference proteome</keyword>
<dbReference type="SUPFAM" id="SSF54695">
    <property type="entry name" value="POZ domain"/>
    <property type="match status" value="1"/>
</dbReference>
<reference evidence="4 5" key="1">
    <citation type="submission" date="2016-10" db="EMBL/GenBank/DDBJ databases">
        <authorList>
            <person name="Cai Z."/>
        </authorList>
    </citation>
    <scope>NUCLEOTIDE SEQUENCE [LARGE SCALE GENOMIC DNA]</scope>
</reference>
<dbReference type="InterPro" id="IPR000210">
    <property type="entry name" value="BTB/POZ_dom"/>
</dbReference>
<dbReference type="STRING" id="3088.A0A383VWS6"/>
<dbReference type="Pfam" id="PF07707">
    <property type="entry name" value="BACK"/>
    <property type="match status" value="1"/>
</dbReference>
<dbReference type="PANTHER" id="PTHR46336:SF3">
    <property type="entry name" value="BTB_POZ DOMAIN-CONTAINING PROTEIN POB1"/>
    <property type="match status" value="1"/>
</dbReference>
<dbReference type="InterPro" id="IPR011705">
    <property type="entry name" value="BACK"/>
</dbReference>
<dbReference type="EMBL" id="FNXT01000965">
    <property type="protein sequence ID" value="SZX69935.1"/>
    <property type="molecule type" value="Genomic_DNA"/>
</dbReference>
<dbReference type="Gene3D" id="3.30.710.10">
    <property type="entry name" value="Potassium Channel Kv1.1, Chain A"/>
    <property type="match status" value="1"/>
</dbReference>
<feature type="region of interest" description="Disordered" evidence="2">
    <location>
        <begin position="192"/>
        <end position="220"/>
    </location>
</feature>
<dbReference type="SMART" id="SM00875">
    <property type="entry name" value="BACK"/>
    <property type="match status" value="1"/>
</dbReference>
<dbReference type="Pfam" id="PF00651">
    <property type="entry name" value="BTB"/>
    <property type="match status" value="1"/>
</dbReference>
<feature type="domain" description="BTB" evidence="3">
    <location>
        <begin position="226"/>
        <end position="291"/>
    </location>
</feature>
<accession>A0A383VWS6</accession>
<dbReference type="InterPro" id="IPR011333">
    <property type="entry name" value="SKP1/BTB/POZ_sf"/>
</dbReference>
<comment type="pathway">
    <text evidence="1">Protein modification; protein ubiquitination.</text>
</comment>
<feature type="region of interest" description="Disordered" evidence="2">
    <location>
        <begin position="102"/>
        <end position="137"/>
    </location>
</feature>
<evidence type="ECO:0000256" key="1">
    <source>
        <dbReference type="ARBA" id="ARBA00004906"/>
    </source>
</evidence>
<dbReference type="PANTHER" id="PTHR46336">
    <property type="entry name" value="OS02G0260700 PROTEIN"/>
    <property type="match status" value="1"/>
</dbReference>
<evidence type="ECO:0000313" key="5">
    <source>
        <dbReference type="Proteomes" id="UP000256970"/>
    </source>
</evidence>
<dbReference type="InterPro" id="IPR045890">
    <property type="entry name" value="POB1-like"/>
</dbReference>
<dbReference type="Gene3D" id="1.25.40.420">
    <property type="match status" value="1"/>
</dbReference>
<dbReference type="AlphaFoldDB" id="A0A383VWS6"/>
<evidence type="ECO:0000256" key="2">
    <source>
        <dbReference type="SAM" id="MobiDB-lite"/>
    </source>
</evidence>